<dbReference type="PANTHER" id="PTHR32268">
    <property type="entry name" value="HOMOSERINE O-ACETYLTRANSFERASE"/>
    <property type="match status" value="1"/>
</dbReference>
<dbReference type="EMBL" id="JADCTT010000011">
    <property type="protein sequence ID" value="KAF9746802.1"/>
    <property type="molecule type" value="Genomic_DNA"/>
</dbReference>
<reference evidence="4" key="1">
    <citation type="submission" date="2020-10" db="EMBL/GenBank/DDBJ databases">
        <title>High-Quality Genome Resource of Clonostachys rosea strain S41 by Oxford Nanopore Long-Read Sequencing.</title>
        <authorList>
            <person name="Wang H."/>
        </authorList>
    </citation>
    <scope>NUCLEOTIDE SEQUENCE</scope>
    <source>
        <strain evidence="4">S41</strain>
    </source>
</reference>
<dbReference type="AlphaFoldDB" id="A0A8H7KF38"/>
<evidence type="ECO:0000313" key="4">
    <source>
        <dbReference type="EMBL" id="KAF9746802.1"/>
    </source>
</evidence>
<dbReference type="Pfam" id="PF00561">
    <property type="entry name" value="Abhydrolase_1"/>
    <property type="match status" value="1"/>
</dbReference>
<sequence length="387" mass="42758">MSEIKKFVLGDFALQGGGILKDAWIAYKTFGNPASPAVLYPTWYSGLISDNEWLVGENMTLDPAKYFIIIPAIFGNGQSISPSNSDIRPFPDVTFYDNVQAQHELVKGLGIKHLRAVLGWSMGAAQAFQWATQFPDMMDICVPFCGSARTSLHNQVFLEGVKSALLAAKGLSSAGSTRGATTKDVSPWTDEEKQVGLRAFGRGYAGWGFSQAFYREELHKKAYGEKSLEDFMVNFWEKWALSKDPENLLVMLHTWQAGDISKQEPFHGDFEKALGSIKAQTLVLPSKTDLYFPPEDSQYEVSCMSQVGKLDVFPSIWGHWAGGPPGNMEDVRWLDERLSELFLKAPKRGLASGTQVSSQVAGGLEEKVLVIRDKPKSGDKEEAKSNP</sequence>
<feature type="active site" evidence="2">
    <location>
        <position position="289"/>
    </location>
</feature>
<feature type="domain" description="AB hydrolase-1" evidence="3">
    <location>
        <begin position="60"/>
        <end position="139"/>
    </location>
</feature>
<dbReference type="InterPro" id="IPR008220">
    <property type="entry name" value="HAT_MetX-like"/>
</dbReference>
<dbReference type="Gene3D" id="3.40.50.1820">
    <property type="entry name" value="alpha/beta hydrolase"/>
    <property type="match status" value="1"/>
</dbReference>
<accession>A0A8H7KF38</accession>
<name>A0A8H7KF38_BIOOC</name>
<organism evidence="4 5">
    <name type="scientific">Bionectria ochroleuca</name>
    <name type="common">Gliocladium roseum</name>
    <dbReference type="NCBI Taxonomy" id="29856"/>
    <lineage>
        <taxon>Eukaryota</taxon>
        <taxon>Fungi</taxon>
        <taxon>Dikarya</taxon>
        <taxon>Ascomycota</taxon>
        <taxon>Pezizomycotina</taxon>
        <taxon>Sordariomycetes</taxon>
        <taxon>Hypocreomycetidae</taxon>
        <taxon>Hypocreales</taxon>
        <taxon>Bionectriaceae</taxon>
        <taxon>Clonostachys</taxon>
    </lineage>
</organism>
<dbReference type="PANTHER" id="PTHR32268:SF15">
    <property type="entry name" value="HOMOSERINE ACETYLTRANSFERASE FAMILY PROTEIN (AFU_ORTHOLOGUE AFUA_1G15350)"/>
    <property type="match status" value="1"/>
</dbReference>
<comment type="caution">
    <text evidence="4">The sequence shown here is derived from an EMBL/GenBank/DDBJ whole genome shotgun (WGS) entry which is preliminary data.</text>
</comment>
<evidence type="ECO:0000256" key="2">
    <source>
        <dbReference type="PIRSR" id="PIRSR000443-1"/>
    </source>
</evidence>
<feature type="active site" description="Nucleophile" evidence="2">
    <location>
        <position position="121"/>
    </location>
</feature>
<evidence type="ECO:0000313" key="5">
    <source>
        <dbReference type="Proteomes" id="UP000616885"/>
    </source>
</evidence>
<dbReference type="PIRSF" id="PIRSF000443">
    <property type="entry name" value="Homoser_Ac_trans"/>
    <property type="match status" value="1"/>
</dbReference>
<dbReference type="NCBIfam" id="NF005757">
    <property type="entry name" value="PRK07581.1"/>
    <property type="match status" value="1"/>
</dbReference>
<dbReference type="InterPro" id="IPR029058">
    <property type="entry name" value="AB_hydrolase_fold"/>
</dbReference>
<protein>
    <recommendedName>
        <fullName evidence="3">AB hydrolase-1 domain-containing protein</fullName>
    </recommendedName>
</protein>
<feature type="active site" evidence="2">
    <location>
        <position position="319"/>
    </location>
</feature>
<proteinExistence type="inferred from homology"/>
<evidence type="ECO:0000259" key="3">
    <source>
        <dbReference type="Pfam" id="PF00561"/>
    </source>
</evidence>
<dbReference type="GO" id="GO:0016747">
    <property type="term" value="F:acyltransferase activity, transferring groups other than amino-acyl groups"/>
    <property type="evidence" value="ECO:0007669"/>
    <property type="project" value="InterPro"/>
</dbReference>
<gene>
    <name evidence="4" type="ORF">IM811_003707</name>
</gene>
<dbReference type="InterPro" id="IPR000073">
    <property type="entry name" value="AB_hydrolase_1"/>
</dbReference>
<evidence type="ECO:0000256" key="1">
    <source>
        <dbReference type="ARBA" id="ARBA00006886"/>
    </source>
</evidence>
<dbReference type="Proteomes" id="UP000616885">
    <property type="component" value="Unassembled WGS sequence"/>
</dbReference>
<dbReference type="SUPFAM" id="SSF53474">
    <property type="entry name" value="alpha/beta-Hydrolases"/>
    <property type="match status" value="1"/>
</dbReference>
<comment type="similarity">
    <text evidence="1">Belongs to the AB hydrolase superfamily. MetX family.</text>
</comment>